<keyword evidence="3" id="KW-1185">Reference proteome</keyword>
<evidence type="ECO:0000256" key="1">
    <source>
        <dbReference type="SAM" id="Phobius"/>
    </source>
</evidence>
<organism evidence="2 3">
    <name type="scientific">Anaeromyces robustus</name>
    <dbReference type="NCBI Taxonomy" id="1754192"/>
    <lineage>
        <taxon>Eukaryota</taxon>
        <taxon>Fungi</taxon>
        <taxon>Fungi incertae sedis</taxon>
        <taxon>Chytridiomycota</taxon>
        <taxon>Chytridiomycota incertae sedis</taxon>
        <taxon>Neocallimastigomycetes</taxon>
        <taxon>Neocallimastigales</taxon>
        <taxon>Neocallimastigaceae</taxon>
        <taxon>Anaeromyces</taxon>
    </lineage>
</organism>
<dbReference type="Proteomes" id="UP000193944">
    <property type="component" value="Unassembled WGS sequence"/>
</dbReference>
<accession>A0A1Y1VQ03</accession>
<feature type="transmembrane region" description="Helical" evidence="1">
    <location>
        <begin position="73"/>
        <end position="96"/>
    </location>
</feature>
<keyword evidence="1" id="KW-0472">Membrane</keyword>
<evidence type="ECO:0000313" key="3">
    <source>
        <dbReference type="Proteomes" id="UP000193944"/>
    </source>
</evidence>
<reference evidence="2 3" key="1">
    <citation type="submission" date="2016-08" db="EMBL/GenBank/DDBJ databases">
        <title>A Parts List for Fungal Cellulosomes Revealed by Comparative Genomics.</title>
        <authorList>
            <consortium name="DOE Joint Genome Institute"/>
            <person name="Haitjema C.H."/>
            <person name="Gilmore S.P."/>
            <person name="Henske J.K."/>
            <person name="Solomon K.V."/>
            <person name="De Groot R."/>
            <person name="Kuo A."/>
            <person name="Mondo S.J."/>
            <person name="Salamov A.A."/>
            <person name="Labutti K."/>
            <person name="Zhao Z."/>
            <person name="Chiniquy J."/>
            <person name="Barry K."/>
            <person name="Brewer H.M."/>
            <person name="Purvine S.O."/>
            <person name="Wright A.T."/>
            <person name="Boxma B."/>
            <person name="Van Alen T."/>
            <person name="Hackstein J.H."/>
            <person name="Baker S.E."/>
            <person name="Grigoriev I.V."/>
            <person name="O'Malley M.A."/>
        </authorList>
    </citation>
    <scope>NUCLEOTIDE SEQUENCE [LARGE SCALE GENOMIC DNA]</scope>
    <source>
        <strain evidence="2 3">S4</strain>
    </source>
</reference>
<comment type="caution">
    <text evidence="2">The sequence shown here is derived from an EMBL/GenBank/DDBJ whole genome shotgun (WGS) entry which is preliminary data.</text>
</comment>
<feature type="transmembrane region" description="Helical" evidence="1">
    <location>
        <begin position="105"/>
        <end position="123"/>
    </location>
</feature>
<protein>
    <submittedName>
        <fullName evidence="2">Uncharacterized protein</fullName>
    </submittedName>
</protein>
<proteinExistence type="predicted"/>
<dbReference type="AlphaFoldDB" id="A0A1Y1VQ03"/>
<gene>
    <name evidence="2" type="ORF">BCR32DRAFT_273456</name>
</gene>
<reference evidence="2 3" key="2">
    <citation type="submission" date="2016-08" db="EMBL/GenBank/DDBJ databases">
        <title>Pervasive Adenine N6-methylation of Active Genes in Fungi.</title>
        <authorList>
            <consortium name="DOE Joint Genome Institute"/>
            <person name="Mondo S.J."/>
            <person name="Dannebaum R.O."/>
            <person name="Kuo R.C."/>
            <person name="Labutti K."/>
            <person name="Haridas S."/>
            <person name="Kuo A."/>
            <person name="Salamov A."/>
            <person name="Ahrendt S.R."/>
            <person name="Lipzen A."/>
            <person name="Sullivan W."/>
            <person name="Andreopoulos W.B."/>
            <person name="Clum A."/>
            <person name="Lindquist E."/>
            <person name="Daum C."/>
            <person name="Ramamoorthy G.K."/>
            <person name="Gryganskyi A."/>
            <person name="Culley D."/>
            <person name="Magnuson J.K."/>
            <person name="James T.Y."/>
            <person name="O'Malley M.A."/>
            <person name="Stajich J.E."/>
            <person name="Spatafora J.W."/>
            <person name="Visel A."/>
            <person name="Grigoriev I.V."/>
        </authorList>
    </citation>
    <scope>NUCLEOTIDE SEQUENCE [LARGE SCALE GENOMIC DNA]</scope>
    <source>
        <strain evidence="2 3">S4</strain>
    </source>
</reference>
<dbReference type="EMBL" id="MCFG01000648">
    <property type="protein sequence ID" value="ORX63349.1"/>
    <property type="molecule type" value="Genomic_DNA"/>
</dbReference>
<keyword evidence="1" id="KW-0812">Transmembrane</keyword>
<name>A0A1Y1VQ03_9FUNG</name>
<keyword evidence="1" id="KW-1133">Transmembrane helix</keyword>
<sequence length="460" mass="54965">MDWPISESKIDFFIFFDGCRDFSHFNNNTFNNNNFNNNTFTFNNNTFNNNTFTFNNNTFNNTLHYKDNGSLGLIQVTLESFFTNSFFLWVLLVLFLNRKNWKRPVIYILIAHWFFKTIATISFNNELIFKVDFTKFYTTEFELTVGLGMVFIFISEIIGDWYTLLRTQAVINNRKKLKVVRVICILFNLTKIFGMLCWFIKFPLIFSSIEEYNIDEYIERIYRLKNSNNIDHFRERIEILVHFNESWSTALLIMQVGSIVYDISIIYSLKKYVFDKTNENKLNYNYSNNNNNKIKNSLLEKFKHMSEYRIIASICTSFIFLPLLIINIVDNIKQKNPDPLYSPYMTVIQLRQVVVDVNYYLMYIDQVLLRFYVERNNPKFNSSFNRKSLLSALYPNKNININSFYQKYNFNNKLDNDSINSINNNNNNNNNNKFNTLPFSQYPLNNNDFNSYNNIIHNKK</sequence>
<feature type="transmembrane region" description="Helical" evidence="1">
    <location>
        <begin position="310"/>
        <end position="329"/>
    </location>
</feature>
<feature type="transmembrane region" description="Helical" evidence="1">
    <location>
        <begin position="143"/>
        <end position="164"/>
    </location>
</feature>
<evidence type="ECO:0000313" key="2">
    <source>
        <dbReference type="EMBL" id="ORX63349.1"/>
    </source>
</evidence>
<dbReference type="PANTHER" id="PTHR46563">
    <property type="entry name" value="RING-TYPE DOMAIN-CONTAINING PROTEIN"/>
    <property type="match status" value="1"/>
</dbReference>
<feature type="transmembrane region" description="Helical" evidence="1">
    <location>
        <begin position="250"/>
        <end position="269"/>
    </location>
</feature>
<feature type="transmembrane region" description="Helical" evidence="1">
    <location>
        <begin position="185"/>
        <end position="206"/>
    </location>
</feature>
<dbReference type="PANTHER" id="PTHR46563:SF4">
    <property type="entry name" value="ASPARTYL_ASPARAGINYL BETA-HYDROXYLASE ISOFORM X1"/>
    <property type="match status" value="1"/>
</dbReference>